<dbReference type="EMBL" id="HBNR01023448">
    <property type="protein sequence ID" value="CAE4576062.1"/>
    <property type="molecule type" value="Transcribed_RNA"/>
</dbReference>
<accession>A0A7S4Q9V0</accession>
<keyword evidence="1" id="KW-0175">Coiled coil</keyword>
<feature type="compositionally biased region" description="Basic and acidic residues" evidence="2">
    <location>
        <begin position="156"/>
        <end position="173"/>
    </location>
</feature>
<evidence type="ECO:0000256" key="2">
    <source>
        <dbReference type="SAM" id="MobiDB-lite"/>
    </source>
</evidence>
<name>A0A7S4Q9V0_9DINO</name>
<sequence length="422" mass="46528">MFAACRVAPGRALLRSRAAPRAPARSSRAQSGPPPDTRAPIRFVVYRGGAPHPIWGDEAREESARRLESWAHGLAGEGRPRKAVLALRHPQLEAGEGQLARLRAAYAERLGKGCPVVLLHDKTGIFVRGARLVDDWDPQKATVRVLLPESVLRAREREEERRDAKRGLRREAPAEAPSPVAEVAAEEVFAGWPAFSGELASPVRLLAKEAAYMWPGPLDKDVLLTRNGEPLAAELSLGALLQDVRGVCVCVSGMAYPLEHDDAASATSERAERREERKIVRKIVRTQAAGFLALVLAIGVLQVKIDQREEELERRRRVQLELEREQELLEAERVAAQEVQQPGWTLEFGCPLSELELEEVWPRMLLRATEDQFSDCWDCEGCPPSSRPAPAGPAAPPVKRTRPCPAVEGCSSTAPLWLWVSS</sequence>
<dbReference type="AlphaFoldDB" id="A0A7S4Q9V0"/>
<protein>
    <submittedName>
        <fullName evidence="3">Uncharacterized protein</fullName>
    </submittedName>
</protein>
<feature type="compositionally biased region" description="Low complexity" evidence="2">
    <location>
        <begin position="16"/>
        <end position="31"/>
    </location>
</feature>
<feature type="coiled-coil region" evidence="1">
    <location>
        <begin position="305"/>
        <end position="339"/>
    </location>
</feature>
<feature type="region of interest" description="Disordered" evidence="2">
    <location>
        <begin position="16"/>
        <end position="39"/>
    </location>
</feature>
<gene>
    <name evidence="3" type="ORF">AMON00008_LOCUS15682</name>
</gene>
<reference evidence="3" key="1">
    <citation type="submission" date="2021-01" db="EMBL/GenBank/DDBJ databases">
        <authorList>
            <person name="Corre E."/>
            <person name="Pelletier E."/>
            <person name="Niang G."/>
            <person name="Scheremetjew M."/>
            <person name="Finn R."/>
            <person name="Kale V."/>
            <person name="Holt S."/>
            <person name="Cochrane G."/>
            <person name="Meng A."/>
            <person name="Brown T."/>
            <person name="Cohen L."/>
        </authorList>
    </citation>
    <scope>NUCLEOTIDE SEQUENCE</scope>
    <source>
        <strain evidence="3">CCMP3105</strain>
    </source>
</reference>
<feature type="region of interest" description="Disordered" evidence="2">
    <location>
        <begin position="156"/>
        <end position="178"/>
    </location>
</feature>
<organism evidence="3">
    <name type="scientific">Alexandrium monilatum</name>
    <dbReference type="NCBI Taxonomy" id="311494"/>
    <lineage>
        <taxon>Eukaryota</taxon>
        <taxon>Sar</taxon>
        <taxon>Alveolata</taxon>
        <taxon>Dinophyceae</taxon>
        <taxon>Gonyaulacales</taxon>
        <taxon>Pyrocystaceae</taxon>
        <taxon>Alexandrium</taxon>
    </lineage>
</organism>
<evidence type="ECO:0000313" key="3">
    <source>
        <dbReference type="EMBL" id="CAE4576062.1"/>
    </source>
</evidence>
<proteinExistence type="predicted"/>
<evidence type="ECO:0000256" key="1">
    <source>
        <dbReference type="SAM" id="Coils"/>
    </source>
</evidence>